<name>A0A0P0Z9Y5_9HYPH</name>
<dbReference type="Pfam" id="PF05685">
    <property type="entry name" value="Uma2"/>
    <property type="match status" value="1"/>
</dbReference>
<reference evidence="2" key="1">
    <citation type="journal article" date="2015" name="Proc. Natl. Acad. Sci. U.S.A.">
        <title>Bacterial clade with the ribosomal RNA operon on a small plasmid rather than the chromosome.</title>
        <authorList>
            <person name="Anda M."/>
            <person name="Ohtsubo Y."/>
            <person name="Okubo T."/>
            <person name="Sugawara M."/>
            <person name="Nagata Y."/>
            <person name="Tsuda M."/>
            <person name="Minamisawa K."/>
            <person name="Mitsui H."/>
        </authorList>
    </citation>
    <scope>NUCLEOTIDE SEQUENCE</scope>
    <source>
        <strain evidence="2">DSM 15513</strain>
    </source>
</reference>
<dbReference type="InterPro" id="IPR008538">
    <property type="entry name" value="Uma2"/>
</dbReference>
<dbReference type="InterPro" id="IPR012296">
    <property type="entry name" value="Nuclease_put_TT1808"/>
</dbReference>
<dbReference type="AlphaFoldDB" id="A0A0P0Z9Y5"/>
<dbReference type="RefSeq" id="WP_007065903.1">
    <property type="nucleotide sequence ID" value="NZ_BBWO01000005.1"/>
</dbReference>
<sequence>MNIQSQPVMTTEEFLRWNEGREGKRELVHGRVFEMMINVTRGHVKLAGKLTAILINALDESEFDIGTADFGVRTPAGVRYPDVFVDRSGGTASDLAAIEPLFVAEILSPSSLAIDFGEKAEEYTTIESLRHYLVLSQDEPRIWLWSRDEDGVFQRPQMIEGPDSEIPLTGFDLNIKLADLYRGIA</sequence>
<evidence type="ECO:0000313" key="2">
    <source>
        <dbReference type="EMBL" id="BAT31354.1"/>
    </source>
</evidence>
<dbReference type="EMBL" id="LC066397">
    <property type="protein sequence ID" value="BAT31354.1"/>
    <property type="molecule type" value="Genomic_DNA"/>
</dbReference>
<proteinExistence type="predicted"/>
<dbReference type="CDD" id="cd06260">
    <property type="entry name" value="DUF820-like"/>
    <property type="match status" value="1"/>
</dbReference>
<dbReference type="PANTHER" id="PTHR36558">
    <property type="entry name" value="GLR1098 PROTEIN"/>
    <property type="match status" value="1"/>
</dbReference>
<protein>
    <recommendedName>
        <fullName evidence="1">Putative restriction endonuclease domain-containing protein</fullName>
    </recommendedName>
</protein>
<evidence type="ECO:0000259" key="1">
    <source>
        <dbReference type="Pfam" id="PF05685"/>
    </source>
</evidence>
<organism evidence="2">
    <name type="scientific">Fulvimarina pelagi</name>
    <dbReference type="NCBI Taxonomy" id="217511"/>
    <lineage>
        <taxon>Bacteria</taxon>
        <taxon>Pseudomonadati</taxon>
        <taxon>Pseudomonadota</taxon>
        <taxon>Alphaproteobacteria</taxon>
        <taxon>Hyphomicrobiales</taxon>
        <taxon>Aurantimonadaceae</taxon>
        <taxon>Fulvimarina</taxon>
    </lineage>
</organism>
<accession>A0A0P0Z9Y5</accession>
<dbReference type="SUPFAM" id="SSF52980">
    <property type="entry name" value="Restriction endonuclease-like"/>
    <property type="match status" value="1"/>
</dbReference>
<feature type="domain" description="Putative restriction endonuclease" evidence="1">
    <location>
        <begin position="12"/>
        <end position="172"/>
    </location>
</feature>
<dbReference type="PANTHER" id="PTHR36558:SF1">
    <property type="entry name" value="RESTRICTION ENDONUCLEASE DOMAIN-CONTAINING PROTEIN-RELATED"/>
    <property type="match status" value="1"/>
</dbReference>
<dbReference type="Gene3D" id="3.90.1570.10">
    <property type="entry name" value="tt1808, chain A"/>
    <property type="match status" value="1"/>
</dbReference>
<dbReference type="OrthoDB" id="8452919at2"/>
<dbReference type="InterPro" id="IPR011335">
    <property type="entry name" value="Restrct_endonuc-II-like"/>
</dbReference>